<dbReference type="EMBL" id="BAAAYK010000017">
    <property type="protein sequence ID" value="GAA3353499.1"/>
    <property type="molecule type" value="Genomic_DNA"/>
</dbReference>
<protein>
    <recommendedName>
        <fullName evidence="4">DUF3039 domain-containing protein</fullName>
    </recommendedName>
</protein>
<keyword evidence="3" id="KW-1185">Reference proteome</keyword>
<reference evidence="1" key="3">
    <citation type="submission" date="2023-12" db="EMBL/GenBank/DDBJ databases">
        <authorList>
            <person name="Sun Q."/>
            <person name="Inoue M."/>
        </authorList>
    </citation>
    <scope>NUCLEOTIDE SEQUENCE</scope>
    <source>
        <strain evidence="1">JCM 9687</strain>
    </source>
</reference>
<dbReference type="EMBL" id="BAAAYK010000038">
    <property type="protein sequence ID" value="GAA3356544.1"/>
    <property type="molecule type" value="Genomic_DNA"/>
</dbReference>
<gene>
    <name evidence="1" type="ORF">GCM10020366_07020</name>
    <name evidence="2" type="ORF">GCM10020366_20980</name>
</gene>
<reference evidence="1" key="1">
    <citation type="journal article" date="2014" name="Int. J. Syst. Evol. Microbiol.">
        <title>Complete genome of a new Firmicutes species belonging to the dominant human colonic microbiota ('Ruminococcus bicirculans') reveals two chromosomes and a selective capacity to utilize plant glucans.</title>
        <authorList>
            <consortium name="NISC Comparative Sequencing Program"/>
            <person name="Wegmann U."/>
            <person name="Louis P."/>
            <person name="Goesmann A."/>
            <person name="Henrissat B."/>
            <person name="Duncan S.H."/>
            <person name="Flint H.J."/>
        </authorList>
    </citation>
    <scope>NUCLEOTIDE SEQUENCE</scope>
    <source>
        <strain evidence="1">JCM 9687</strain>
    </source>
</reference>
<organism evidence="1 3">
    <name type="scientific">Saccharopolyspora gregorii</name>
    <dbReference type="NCBI Taxonomy" id="33914"/>
    <lineage>
        <taxon>Bacteria</taxon>
        <taxon>Bacillati</taxon>
        <taxon>Actinomycetota</taxon>
        <taxon>Actinomycetes</taxon>
        <taxon>Pseudonocardiales</taxon>
        <taxon>Pseudonocardiaceae</taxon>
        <taxon>Saccharopolyspora</taxon>
    </lineage>
</organism>
<evidence type="ECO:0000313" key="3">
    <source>
        <dbReference type="Proteomes" id="UP001500483"/>
    </source>
</evidence>
<dbReference type="Proteomes" id="UP001500483">
    <property type="component" value="Unassembled WGS sequence"/>
</dbReference>
<sequence>MVAVTRVRFVLPDGSHSIHATIAAPEEWGDARVAEALCGAVITVPRGARRARPPRDSYCERCTEIYAARHPLTPFRLPSEGPT</sequence>
<evidence type="ECO:0000313" key="1">
    <source>
        <dbReference type="EMBL" id="GAA3353499.1"/>
    </source>
</evidence>
<accession>A0ABP6RIB2</accession>
<proteinExistence type="predicted"/>
<evidence type="ECO:0000313" key="2">
    <source>
        <dbReference type="EMBL" id="GAA3356544.1"/>
    </source>
</evidence>
<comment type="caution">
    <text evidence="1">The sequence shown here is derived from an EMBL/GenBank/DDBJ whole genome shotgun (WGS) entry which is preliminary data.</text>
</comment>
<reference evidence="3" key="2">
    <citation type="journal article" date="2019" name="Int. J. Syst. Evol. Microbiol.">
        <title>The Global Catalogue of Microorganisms (GCM) 10K type strain sequencing project: providing services to taxonomists for standard genome sequencing and annotation.</title>
        <authorList>
            <consortium name="The Broad Institute Genomics Platform"/>
            <consortium name="The Broad Institute Genome Sequencing Center for Infectious Disease"/>
            <person name="Wu L."/>
            <person name="Ma J."/>
        </authorList>
    </citation>
    <scope>NUCLEOTIDE SEQUENCE [LARGE SCALE GENOMIC DNA]</scope>
    <source>
        <strain evidence="3">JCM 9687</strain>
    </source>
</reference>
<name>A0ABP6RIB2_9PSEU</name>
<evidence type="ECO:0008006" key="4">
    <source>
        <dbReference type="Google" id="ProtNLM"/>
    </source>
</evidence>